<keyword evidence="1" id="KW-1133">Transmembrane helix</keyword>
<dbReference type="Pfam" id="PF24016">
    <property type="entry name" value="DUF7330"/>
    <property type="match status" value="1"/>
</dbReference>
<keyword evidence="1" id="KW-0472">Membrane</keyword>
<comment type="caution">
    <text evidence="3">The sequence shown here is derived from an EMBL/GenBank/DDBJ whole genome shotgun (WGS) entry which is preliminary data.</text>
</comment>
<gene>
    <name evidence="3" type="ORF">FB45DRAFT_1031005</name>
</gene>
<dbReference type="AlphaFoldDB" id="A0AAD7BM55"/>
<dbReference type="InterPro" id="IPR055754">
    <property type="entry name" value="DUF7330"/>
</dbReference>
<keyword evidence="4" id="KW-1185">Reference proteome</keyword>
<dbReference type="Proteomes" id="UP001221142">
    <property type="component" value="Unassembled WGS sequence"/>
</dbReference>
<keyword evidence="1" id="KW-0812">Transmembrane</keyword>
<evidence type="ECO:0000259" key="2">
    <source>
        <dbReference type="Pfam" id="PF24016"/>
    </source>
</evidence>
<organism evidence="3 4">
    <name type="scientific">Roridomyces roridus</name>
    <dbReference type="NCBI Taxonomy" id="1738132"/>
    <lineage>
        <taxon>Eukaryota</taxon>
        <taxon>Fungi</taxon>
        <taxon>Dikarya</taxon>
        <taxon>Basidiomycota</taxon>
        <taxon>Agaricomycotina</taxon>
        <taxon>Agaricomycetes</taxon>
        <taxon>Agaricomycetidae</taxon>
        <taxon>Agaricales</taxon>
        <taxon>Marasmiineae</taxon>
        <taxon>Mycenaceae</taxon>
        <taxon>Roridomyces</taxon>
    </lineage>
</organism>
<proteinExistence type="predicted"/>
<evidence type="ECO:0000313" key="3">
    <source>
        <dbReference type="EMBL" id="KAJ7624885.1"/>
    </source>
</evidence>
<protein>
    <recommendedName>
        <fullName evidence="2">DUF7330 domain-containing protein</fullName>
    </recommendedName>
</protein>
<evidence type="ECO:0000313" key="4">
    <source>
        <dbReference type="Proteomes" id="UP001221142"/>
    </source>
</evidence>
<accession>A0AAD7BM55</accession>
<feature type="domain" description="DUF7330" evidence="2">
    <location>
        <begin position="50"/>
        <end position="258"/>
    </location>
</feature>
<feature type="transmembrane region" description="Helical" evidence="1">
    <location>
        <begin position="273"/>
        <end position="298"/>
    </location>
</feature>
<reference evidence="3" key="1">
    <citation type="submission" date="2023-03" db="EMBL/GenBank/DDBJ databases">
        <title>Massive genome expansion in bonnet fungi (Mycena s.s.) driven by repeated elements and novel gene families across ecological guilds.</title>
        <authorList>
            <consortium name="Lawrence Berkeley National Laboratory"/>
            <person name="Harder C.B."/>
            <person name="Miyauchi S."/>
            <person name="Viragh M."/>
            <person name="Kuo A."/>
            <person name="Thoen E."/>
            <person name="Andreopoulos B."/>
            <person name="Lu D."/>
            <person name="Skrede I."/>
            <person name="Drula E."/>
            <person name="Henrissat B."/>
            <person name="Morin E."/>
            <person name="Kohler A."/>
            <person name="Barry K."/>
            <person name="LaButti K."/>
            <person name="Morin E."/>
            <person name="Salamov A."/>
            <person name="Lipzen A."/>
            <person name="Mereny Z."/>
            <person name="Hegedus B."/>
            <person name="Baldrian P."/>
            <person name="Stursova M."/>
            <person name="Weitz H."/>
            <person name="Taylor A."/>
            <person name="Grigoriev I.V."/>
            <person name="Nagy L.G."/>
            <person name="Martin F."/>
            <person name="Kauserud H."/>
        </authorList>
    </citation>
    <scope>NUCLEOTIDE SEQUENCE</scope>
    <source>
        <strain evidence="3">9284</strain>
    </source>
</reference>
<evidence type="ECO:0000256" key="1">
    <source>
        <dbReference type="SAM" id="Phobius"/>
    </source>
</evidence>
<name>A0AAD7BM55_9AGAR</name>
<sequence>MPNNKQDQKTLLPTTVEILPTGLPPYTETAEFGPSSATAMEDWHPNAPQNNILIARTFGSVKSRFTVDPNIHPPRSLLRAVSAWEKEDGNFKTGDAVELDVGWGRIDAEVCVLPVSEGAVCEQNGYPCCPKKRGDHPPPCTIMSRLSVRTFIGDVTLKVDVGKLSPCTPRLNIYVMTVWGQVALFLPRSFHGPLVTSCSGTPRLSSTLARMSTPIKEVGREKRWFVGDVSAWRAGCEHGDNVTVGSSFGKVWVGYEGEEEEARRALRWGPVQWLAHIVPAVLTLWFLRIVLAILLWFMRLFLVSLAKFDTNAA</sequence>
<dbReference type="EMBL" id="JARKIF010000013">
    <property type="protein sequence ID" value="KAJ7624885.1"/>
    <property type="molecule type" value="Genomic_DNA"/>
</dbReference>